<keyword evidence="3 7" id="KW-0489">Methyltransferase</keyword>
<dbReference type="Gene3D" id="3.40.50.150">
    <property type="entry name" value="Vaccinia Virus protein VP39"/>
    <property type="match status" value="1"/>
</dbReference>
<evidence type="ECO:0000256" key="6">
    <source>
        <dbReference type="ARBA" id="ARBA00022694"/>
    </source>
</evidence>
<keyword evidence="6" id="KW-0819">tRNA processing</keyword>
<proteinExistence type="inferred from homology"/>
<dbReference type="PANTHER" id="PTHR23417">
    <property type="entry name" value="3-DEOXY-D-MANNO-OCTULOSONIC-ACID TRANSFERASE/TRNA GUANINE-N 7 - -METHYLTRANSFERASE"/>
    <property type="match status" value="1"/>
</dbReference>
<dbReference type="GO" id="GO:0008176">
    <property type="term" value="F:tRNA (guanine(46)-N7)-methyltransferase activity"/>
    <property type="evidence" value="ECO:0007669"/>
    <property type="project" value="UniProtKB-EC"/>
</dbReference>
<dbReference type="EMBL" id="UOGJ01000138">
    <property type="protein sequence ID" value="VAX37849.1"/>
    <property type="molecule type" value="Genomic_DNA"/>
</dbReference>
<evidence type="ECO:0000313" key="7">
    <source>
        <dbReference type="EMBL" id="VAX37849.1"/>
    </source>
</evidence>
<dbReference type="PROSITE" id="PS51625">
    <property type="entry name" value="SAM_MT_TRMB"/>
    <property type="match status" value="1"/>
</dbReference>
<evidence type="ECO:0000256" key="4">
    <source>
        <dbReference type="ARBA" id="ARBA00022679"/>
    </source>
</evidence>
<accession>A0A3B1D6K9</accession>
<keyword evidence="4 7" id="KW-0808">Transferase</keyword>
<dbReference type="SUPFAM" id="SSF53335">
    <property type="entry name" value="S-adenosyl-L-methionine-dependent methyltransferases"/>
    <property type="match status" value="1"/>
</dbReference>
<dbReference type="HAMAP" id="MF_01057">
    <property type="entry name" value="tRNA_methyltr_TrmB"/>
    <property type="match status" value="1"/>
</dbReference>
<dbReference type="InterPro" id="IPR029063">
    <property type="entry name" value="SAM-dependent_MTases_sf"/>
</dbReference>
<gene>
    <name evidence="7" type="ORF">MNBD_UNCLBAC01-1673</name>
</gene>
<protein>
    <recommendedName>
        <fullName evidence="2">tRNA (guanine(46)-N(7))-methyltransferase</fullName>
        <ecNumber evidence="2">2.1.1.33</ecNumber>
    </recommendedName>
</protein>
<evidence type="ECO:0000256" key="5">
    <source>
        <dbReference type="ARBA" id="ARBA00022691"/>
    </source>
</evidence>
<sequence length="311" mass="36403">MKFCSLSPLVFPHALNHPIDWSGQFDRSQKDFSLDVEIGFGMGEILMRKAQDFPEKCFVGIEQIWERIYKTMRSMTLAEYAFSNIRILQMDAYIVFERLFATQSINNVYCLFPCPWPKKKHVKHRLFSPYFLKLLNDRLKPKGILQIVTDSQVYFDWVLEQAEATGFSVVTNIIQAQFDTKFERKWKAGGQEEFFEIKMIKTEHRDIPVKEDVFLKGYKVNIFDPQKFNFSDVIGDVTIVLKQFLFDERVQSGEVMMLVSEQDMTQYFRVAIIKKESGWRICKAEGQVFFPTPGIAQALEEVYKKIKEAAL</sequence>
<comment type="catalytic activity">
    <reaction evidence="1">
        <text>guanosine(46) in tRNA + S-adenosyl-L-methionine = N(7)-methylguanosine(46) in tRNA + S-adenosyl-L-homocysteine</text>
        <dbReference type="Rhea" id="RHEA:42708"/>
        <dbReference type="Rhea" id="RHEA-COMP:10188"/>
        <dbReference type="Rhea" id="RHEA-COMP:10189"/>
        <dbReference type="ChEBI" id="CHEBI:57856"/>
        <dbReference type="ChEBI" id="CHEBI:59789"/>
        <dbReference type="ChEBI" id="CHEBI:74269"/>
        <dbReference type="ChEBI" id="CHEBI:74480"/>
        <dbReference type="EC" id="2.1.1.33"/>
    </reaction>
</comment>
<dbReference type="InterPro" id="IPR055361">
    <property type="entry name" value="tRNA_methyltr_TrmB_bact"/>
</dbReference>
<dbReference type="NCBIfam" id="TIGR00091">
    <property type="entry name" value="tRNA (guanosine(46)-N7)-methyltransferase TrmB"/>
    <property type="match status" value="1"/>
</dbReference>
<reference evidence="7" key="1">
    <citation type="submission" date="2018-06" db="EMBL/GenBank/DDBJ databases">
        <authorList>
            <person name="Zhirakovskaya E."/>
        </authorList>
    </citation>
    <scope>NUCLEOTIDE SEQUENCE</scope>
</reference>
<organism evidence="7">
    <name type="scientific">hydrothermal vent metagenome</name>
    <dbReference type="NCBI Taxonomy" id="652676"/>
    <lineage>
        <taxon>unclassified sequences</taxon>
        <taxon>metagenomes</taxon>
        <taxon>ecological metagenomes</taxon>
    </lineage>
</organism>
<dbReference type="PANTHER" id="PTHR23417:SF14">
    <property type="entry name" value="PENTACOTRIPEPTIDE-REPEAT REGION OF PRORP DOMAIN-CONTAINING PROTEIN"/>
    <property type="match status" value="1"/>
</dbReference>
<evidence type="ECO:0000256" key="1">
    <source>
        <dbReference type="ARBA" id="ARBA00000142"/>
    </source>
</evidence>
<keyword evidence="5" id="KW-0949">S-adenosyl-L-methionine</keyword>
<dbReference type="InterPro" id="IPR003358">
    <property type="entry name" value="tRNA_(Gua-N-7)_MeTrfase_Trmb"/>
</dbReference>
<evidence type="ECO:0000256" key="3">
    <source>
        <dbReference type="ARBA" id="ARBA00022603"/>
    </source>
</evidence>
<dbReference type="GO" id="GO:0043527">
    <property type="term" value="C:tRNA methyltransferase complex"/>
    <property type="evidence" value="ECO:0007669"/>
    <property type="project" value="TreeGrafter"/>
</dbReference>
<name>A0A3B1D6K9_9ZZZZ</name>
<evidence type="ECO:0000256" key="2">
    <source>
        <dbReference type="ARBA" id="ARBA00011977"/>
    </source>
</evidence>
<dbReference type="AlphaFoldDB" id="A0A3B1D6K9"/>
<dbReference type="Pfam" id="PF02390">
    <property type="entry name" value="Methyltransf_4"/>
    <property type="match status" value="1"/>
</dbReference>
<dbReference type="EC" id="2.1.1.33" evidence="2"/>